<gene>
    <name evidence="1" type="ORF">DEJ50_21200</name>
</gene>
<proteinExistence type="predicted"/>
<name>A0A5P2D4D9_STRVZ</name>
<reference evidence="1 2" key="1">
    <citation type="submission" date="2018-05" db="EMBL/GenBank/DDBJ databases">
        <title>Streptomyces venezuelae.</title>
        <authorList>
            <person name="Kim W."/>
            <person name="Lee N."/>
            <person name="Cho B.-K."/>
        </authorList>
    </citation>
    <scope>NUCLEOTIDE SEQUENCE [LARGE SCALE GENOMIC DNA]</scope>
    <source>
        <strain evidence="1 2">ATCC 21782</strain>
    </source>
</reference>
<evidence type="ECO:0000313" key="2">
    <source>
        <dbReference type="Proteomes" id="UP000325211"/>
    </source>
</evidence>
<accession>A0A5P2D4D9</accession>
<protein>
    <submittedName>
        <fullName evidence="1">Uncharacterized protein</fullName>
    </submittedName>
</protein>
<dbReference type="AlphaFoldDB" id="A0A5P2D4D9"/>
<dbReference type="EMBL" id="CP029190">
    <property type="protein sequence ID" value="QES49966.1"/>
    <property type="molecule type" value="Genomic_DNA"/>
</dbReference>
<dbReference type="RefSeq" id="WP_150209535.1">
    <property type="nucleotide sequence ID" value="NZ_CP029190.1"/>
</dbReference>
<evidence type="ECO:0000313" key="1">
    <source>
        <dbReference type="EMBL" id="QES49966.1"/>
    </source>
</evidence>
<sequence length="227" mass="23912">MTTLAPAPFAEAVSPDGLTVRARHHHNPYGYLLPDSGLDALLLDLGLRRAASIRHHHQAAPAAAPRDPYPRPAMGFVLLDPTADPWVRHEDAVLGAITIGDEGHRFLPNAAAKAAGHRRLGRNYGEAVHTDPHLCGDGAFRYGHSAEVRGLIVGASGQTPDQDLYEASLLAQDFIAALADRHSTWENATGPTDWLAADDSPAPATTAMTAFFAATAATAAATAPARV</sequence>
<organism evidence="1 2">
    <name type="scientific">Streptomyces venezuelae</name>
    <dbReference type="NCBI Taxonomy" id="54571"/>
    <lineage>
        <taxon>Bacteria</taxon>
        <taxon>Bacillati</taxon>
        <taxon>Actinomycetota</taxon>
        <taxon>Actinomycetes</taxon>
        <taxon>Kitasatosporales</taxon>
        <taxon>Streptomycetaceae</taxon>
        <taxon>Streptomyces</taxon>
    </lineage>
</organism>
<dbReference type="OrthoDB" id="3688765at2"/>
<dbReference type="Proteomes" id="UP000325211">
    <property type="component" value="Chromosome"/>
</dbReference>